<comment type="caution">
    <text evidence="1">The sequence shown here is derived from an EMBL/GenBank/DDBJ whole genome shotgun (WGS) entry which is preliminary data.</text>
</comment>
<proteinExistence type="predicted"/>
<gene>
    <name evidence="1" type="ORF">FY207_04230</name>
</gene>
<dbReference type="EMBL" id="VTCY01000014">
    <property type="protein sequence ID" value="KAB0451304.1"/>
    <property type="molecule type" value="Genomic_DNA"/>
</dbReference>
<organism evidence="1">
    <name type="scientific">Anaplasma marginale</name>
    <dbReference type="NCBI Taxonomy" id="770"/>
    <lineage>
        <taxon>Bacteria</taxon>
        <taxon>Pseudomonadati</taxon>
        <taxon>Pseudomonadota</taxon>
        <taxon>Alphaproteobacteria</taxon>
        <taxon>Rickettsiales</taxon>
        <taxon>Anaplasmataceae</taxon>
        <taxon>Anaplasma</taxon>
    </lineage>
</organism>
<name>A0A643CKK0_ANAMA</name>
<evidence type="ECO:0000313" key="1">
    <source>
        <dbReference type="EMBL" id="KAB0451304.1"/>
    </source>
</evidence>
<reference evidence="1" key="1">
    <citation type="submission" date="2019-08" db="EMBL/GenBank/DDBJ databases">
        <authorList>
            <person name="Amaro Estrada I."/>
            <person name="Quiroz Castaneda R.E."/>
            <person name="Martinez Ocampo F."/>
            <person name="Rodriguez Camarillo S.D."/>
        </authorList>
    </citation>
    <scope>NUCLEOTIDE SEQUENCE</scope>
    <source>
        <strain evidence="1">MEX-30-184-02</strain>
    </source>
</reference>
<accession>A0A643CKK0</accession>
<sequence>MSPTPVESRGLCDTKLWGRSQVMLVVWALNCTPGTTLGVGKLMATVLRVIPVSARVDVEVLGEW</sequence>
<protein>
    <submittedName>
        <fullName evidence="1">Uncharacterized protein</fullName>
    </submittedName>
</protein>
<dbReference type="AlphaFoldDB" id="A0A643CKK0"/>